<dbReference type="RefSeq" id="WP_066256092.1">
    <property type="nucleotide sequence ID" value="NZ_VSKL01000001.1"/>
</dbReference>
<dbReference type="EMBL" id="VSKL01000001">
    <property type="protein sequence ID" value="TYB74600.1"/>
    <property type="molecule type" value="Genomic_DNA"/>
</dbReference>
<evidence type="ECO:0000313" key="1">
    <source>
        <dbReference type="EMBL" id="TYB74600.1"/>
    </source>
</evidence>
<sequence>MNKQNFLQTGGFPFETDILNYMQESYGLFNALGELAGNKAIIKGCEVVGSNTSDGIVYISGEVFKFIGGQTQANVKVLENVSSKVFENGDTKEVHYERYVTFASGTGSIPWSEFSRPFSMLSITSRITELEKQNAVFQADGAMVFWNKPAADIPDGWQEVTDWRGRMPVGWNPTDTDFNQLGETGGNKTRTVSATITNPISGFGVGGSAGGGDNGKLLVGSGNNEGGEFLESIRKASSAPNSTINTSINIMNPYRVVMFIEYTGS</sequence>
<proteinExistence type="predicted"/>
<dbReference type="AlphaFoldDB" id="A0A5D0QZC0"/>
<protein>
    <submittedName>
        <fullName evidence="1">Uncharacterized protein</fullName>
    </submittedName>
</protein>
<dbReference type="Proteomes" id="UP000324358">
    <property type="component" value="Unassembled WGS sequence"/>
</dbReference>
<accession>A0A5D0QZC0</accession>
<comment type="caution">
    <text evidence="1">The sequence shown here is derived from an EMBL/GenBank/DDBJ whole genome shotgun (WGS) entry which is preliminary data.</text>
</comment>
<evidence type="ECO:0000313" key="2">
    <source>
        <dbReference type="Proteomes" id="UP000324358"/>
    </source>
</evidence>
<dbReference type="OrthoDB" id="9113831at2"/>
<keyword evidence="2" id="KW-1185">Reference proteome</keyword>
<dbReference type="CDD" id="cd22641">
    <property type="entry name" value="C24-like"/>
    <property type="match status" value="1"/>
</dbReference>
<reference evidence="1 2" key="1">
    <citation type="submission" date="2019-08" db="EMBL/GenBank/DDBJ databases">
        <title>Genomes of Antarctic Bizionia species.</title>
        <authorList>
            <person name="Bowman J.P."/>
        </authorList>
    </citation>
    <scope>NUCLEOTIDE SEQUENCE [LARGE SCALE GENOMIC DNA]</scope>
    <source>
        <strain evidence="1 2">APA-1</strain>
    </source>
</reference>
<organism evidence="1 2">
    <name type="scientific">Bizionia algoritergicola</name>
    <dbReference type="NCBI Taxonomy" id="291187"/>
    <lineage>
        <taxon>Bacteria</taxon>
        <taxon>Pseudomonadati</taxon>
        <taxon>Bacteroidota</taxon>
        <taxon>Flavobacteriia</taxon>
        <taxon>Flavobacteriales</taxon>
        <taxon>Flavobacteriaceae</taxon>
        <taxon>Bizionia</taxon>
    </lineage>
</organism>
<gene>
    <name evidence="1" type="ORF">ES675_00200</name>
</gene>
<name>A0A5D0QZC0_9FLAO</name>